<gene>
    <name evidence="1" type="ORF">LAh10_191</name>
</gene>
<accession>A0A514A1S0</accession>
<evidence type="ECO:0000313" key="1">
    <source>
        <dbReference type="EMBL" id="QDH47221.1"/>
    </source>
</evidence>
<protein>
    <submittedName>
        <fullName evidence="1">Uncharacterized protein</fullName>
    </submittedName>
</protein>
<name>A0A514A1S0_9CAUD</name>
<sequence length="117" mass="12933">MSVSVNLRSDAITPKLAKEMNGSIFIRSNTFSVRQRAGNITLGLHGISYLKLPKMNTNAKFSYLEEPSDDGEGVYWTCSLAFYAKPSHKQLTTLVIKTGFYHVVKRDGIVEPGAGYS</sequence>
<dbReference type="Proteomes" id="UP000318420">
    <property type="component" value="Segment"/>
</dbReference>
<organism evidence="1 2">
    <name type="scientific">Aeromonas phage LAh10</name>
    <dbReference type="NCBI Taxonomy" id="2591025"/>
    <lineage>
        <taxon>Viruses</taxon>
        <taxon>Duplodnaviria</taxon>
        <taxon>Heunggongvirae</taxon>
        <taxon>Uroviricota</taxon>
        <taxon>Caudoviricetes</taxon>
        <taxon>Chimalliviridae</taxon>
        <taxon>Ludhianavirus</taxon>
        <taxon>Ludhianavirus LAh10</taxon>
    </lineage>
</organism>
<dbReference type="EMBL" id="MK838116">
    <property type="protein sequence ID" value="QDH47221.1"/>
    <property type="molecule type" value="Genomic_DNA"/>
</dbReference>
<proteinExistence type="predicted"/>
<reference evidence="1 2" key="1">
    <citation type="submission" date="2019-04" db="EMBL/GenBank/DDBJ databases">
        <title>Novel bacteriophages capable of disrupting biofilms from clinical strains of Aeromonas hydrophila with intrinsic antibiotic resistance.</title>
        <authorList>
            <person name="Kabwe M."/>
            <person name="Brown T.L."/>
            <person name="Speirs L."/>
            <person name="Ku H."/>
            <person name="Leach M."/>
            <person name="Chan H.T."/>
            <person name="Petrovski S."/>
            <person name="Lock P."/>
            <person name="Tucci J."/>
        </authorList>
    </citation>
    <scope>NUCLEOTIDE SEQUENCE [LARGE SCALE GENOMIC DNA]</scope>
</reference>
<evidence type="ECO:0000313" key="2">
    <source>
        <dbReference type="Proteomes" id="UP000318420"/>
    </source>
</evidence>
<keyword evidence="2" id="KW-1185">Reference proteome</keyword>